<reference evidence="3 4" key="1">
    <citation type="journal article" date="2019" name="Int. J. Syst. Evol. Microbiol.">
        <title>The Global Catalogue of Microorganisms (GCM) 10K type strain sequencing project: providing services to taxonomists for standard genome sequencing and annotation.</title>
        <authorList>
            <consortium name="The Broad Institute Genomics Platform"/>
            <consortium name="The Broad Institute Genome Sequencing Center for Infectious Disease"/>
            <person name="Wu L."/>
            <person name="Ma J."/>
        </authorList>
    </citation>
    <scope>NUCLEOTIDE SEQUENCE [LARGE SCALE GENOMIC DNA]</scope>
    <source>
        <strain evidence="3 4">Y73</strain>
    </source>
</reference>
<dbReference type="EMBL" id="JBHSXI010000009">
    <property type="protein sequence ID" value="MFC6889062.1"/>
    <property type="molecule type" value="Genomic_DNA"/>
</dbReference>
<proteinExistence type="inferred from homology"/>
<dbReference type="SUPFAM" id="SSF54637">
    <property type="entry name" value="Thioesterase/thiol ester dehydrase-isomerase"/>
    <property type="match status" value="1"/>
</dbReference>
<gene>
    <name evidence="3" type="ORF">ACFQEY_08555</name>
</gene>
<evidence type="ECO:0000313" key="4">
    <source>
        <dbReference type="Proteomes" id="UP001596333"/>
    </source>
</evidence>
<dbReference type="InterPro" id="IPR050563">
    <property type="entry name" value="4-hydroxybenzoyl-CoA_TE"/>
</dbReference>
<dbReference type="InterPro" id="IPR029069">
    <property type="entry name" value="HotDog_dom_sf"/>
</dbReference>
<protein>
    <submittedName>
        <fullName evidence="3">Acyl-CoA thioesterase</fullName>
        <ecNumber evidence="3">3.1.2.-</ecNumber>
    </submittedName>
</protein>
<organism evidence="3 4">
    <name type="scientific">Halorubrum trueperi</name>
    <dbReference type="NCBI Taxonomy" id="2004704"/>
    <lineage>
        <taxon>Archaea</taxon>
        <taxon>Methanobacteriati</taxon>
        <taxon>Methanobacteriota</taxon>
        <taxon>Stenosarchaea group</taxon>
        <taxon>Halobacteria</taxon>
        <taxon>Halobacteriales</taxon>
        <taxon>Haloferacaceae</taxon>
        <taxon>Halorubrum</taxon>
    </lineage>
</organism>
<dbReference type="Gene3D" id="3.10.129.10">
    <property type="entry name" value="Hotdog Thioesterase"/>
    <property type="match status" value="1"/>
</dbReference>
<name>A0ABD5UP46_9EURY</name>
<keyword evidence="2 3" id="KW-0378">Hydrolase</keyword>
<keyword evidence="4" id="KW-1185">Reference proteome</keyword>
<dbReference type="Proteomes" id="UP001596333">
    <property type="component" value="Unassembled WGS sequence"/>
</dbReference>
<dbReference type="PANTHER" id="PTHR31793:SF27">
    <property type="entry name" value="NOVEL THIOESTERASE SUPERFAMILY DOMAIN AND SAPOSIN A-TYPE DOMAIN CONTAINING PROTEIN (0610012H03RIK)"/>
    <property type="match status" value="1"/>
</dbReference>
<dbReference type="EC" id="3.1.2.-" evidence="3"/>
<evidence type="ECO:0000256" key="2">
    <source>
        <dbReference type="ARBA" id="ARBA00022801"/>
    </source>
</evidence>
<evidence type="ECO:0000256" key="1">
    <source>
        <dbReference type="ARBA" id="ARBA00005953"/>
    </source>
</evidence>
<dbReference type="Pfam" id="PF13279">
    <property type="entry name" value="4HBT_2"/>
    <property type="match status" value="1"/>
</dbReference>
<dbReference type="CDD" id="cd00586">
    <property type="entry name" value="4HBT"/>
    <property type="match status" value="1"/>
</dbReference>
<evidence type="ECO:0000313" key="3">
    <source>
        <dbReference type="EMBL" id="MFC6889062.1"/>
    </source>
</evidence>
<dbReference type="AlphaFoldDB" id="A0ABD5UP46"/>
<dbReference type="RefSeq" id="WP_379767194.1">
    <property type="nucleotide sequence ID" value="NZ_JBHSXI010000009.1"/>
</dbReference>
<comment type="similarity">
    <text evidence="1">Belongs to the 4-hydroxybenzoyl-CoA thioesterase family.</text>
</comment>
<comment type="caution">
    <text evidence="3">The sequence shown here is derived from an EMBL/GenBank/DDBJ whole genome shotgun (WGS) entry which is preliminary data.</text>
</comment>
<accession>A0ABD5UP46</accession>
<sequence length="139" mass="15561">MSEFGYVTEVRVRFGDLDTLGHVNNVEYARYLEEARGGYYDEVVGVPFETLDTVIATLRIEYRNEITRDQSVAVAVRVPRVGDSSVPMEYEIRTTDSESEETTLAATAETVQVNTDPETGDSVPLPAAWQTAIRDHEEL</sequence>
<dbReference type="GO" id="GO:0016787">
    <property type="term" value="F:hydrolase activity"/>
    <property type="evidence" value="ECO:0007669"/>
    <property type="project" value="UniProtKB-KW"/>
</dbReference>
<dbReference type="PANTHER" id="PTHR31793">
    <property type="entry name" value="4-HYDROXYBENZOYL-COA THIOESTERASE FAMILY MEMBER"/>
    <property type="match status" value="1"/>
</dbReference>